<dbReference type="PANTHER" id="PTHR34597:SF3">
    <property type="entry name" value="OUTER MEMBRANE TRANSPORTER CDIB"/>
    <property type="match status" value="1"/>
</dbReference>
<keyword evidence="4" id="KW-0732">Signal</keyword>
<feature type="chain" id="PRO_5046115578" evidence="4">
    <location>
        <begin position="28"/>
        <end position="585"/>
    </location>
</feature>
<name>A0ABT6Q4H0_9PROT</name>
<evidence type="ECO:0000256" key="3">
    <source>
        <dbReference type="ARBA" id="ARBA00023237"/>
    </source>
</evidence>
<feature type="domain" description="Polypeptide-transport-associated ShlB-type" evidence="6">
    <location>
        <begin position="83"/>
        <end position="157"/>
    </location>
</feature>
<keyword evidence="9" id="KW-1185">Reference proteome</keyword>
<evidence type="ECO:0000256" key="2">
    <source>
        <dbReference type="ARBA" id="ARBA00022692"/>
    </source>
</evidence>
<evidence type="ECO:0000256" key="1">
    <source>
        <dbReference type="ARBA" id="ARBA00022452"/>
    </source>
</evidence>
<comment type="caution">
    <text evidence="8">The sequence shown here is derived from an EMBL/GenBank/DDBJ whole genome shotgun (WGS) entry which is preliminary data.</text>
</comment>
<protein>
    <submittedName>
        <fullName evidence="8">ShlB/FhaC/HecB family hemolysin secretion/activation protein</fullName>
    </submittedName>
</protein>
<evidence type="ECO:0000259" key="5">
    <source>
        <dbReference type="Pfam" id="PF03865"/>
    </source>
</evidence>
<feature type="domain" description="Haemolysin activator HlyB C-terminal" evidence="5">
    <location>
        <begin position="216"/>
        <end position="548"/>
    </location>
</feature>
<dbReference type="InterPro" id="IPR035251">
    <property type="entry name" value="ShlB_POTRA"/>
</dbReference>
<accession>A0ABT6Q4H0</accession>
<feature type="signal peptide" evidence="4">
    <location>
        <begin position="1"/>
        <end position="27"/>
    </location>
</feature>
<dbReference type="Gene3D" id="2.40.160.50">
    <property type="entry name" value="membrane protein fhac: a member of the omp85/tpsb transporter family"/>
    <property type="match status" value="1"/>
</dbReference>
<keyword evidence="1" id="KW-0472">Membrane</keyword>
<dbReference type="PIRSF" id="PIRSF029745">
    <property type="entry name" value="FhaC"/>
    <property type="match status" value="1"/>
</dbReference>
<keyword evidence="3" id="KW-0998">Cell outer membrane</keyword>
<dbReference type="InterPro" id="IPR013686">
    <property type="entry name" value="Polypept-transport_assoc_ShlB"/>
</dbReference>
<keyword evidence="1" id="KW-1134">Transmembrane beta strand</keyword>
<dbReference type="Pfam" id="PF08479">
    <property type="entry name" value="POTRA_2"/>
    <property type="match status" value="1"/>
</dbReference>
<evidence type="ECO:0000313" key="9">
    <source>
        <dbReference type="Proteomes" id="UP001431775"/>
    </source>
</evidence>
<dbReference type="Pfam" id="PF03865">
    <property type="entry name" value="ShlB"/>
    <property type="match status" value="1"/>
</dbReference>
<evidence type="ECO:0000259" key="7">
    <source>
        <dbReference type="Pfam" id="PF17287"/>
    </source>
</evidence>
<dbReference type="RefSeq" id="WP_281461466.1">
    <property type="nucleotide sequence ID" value="NZ_JASBAN010000001.1"/>
</dbReference>
<dbReference type="Pfam" id="PF17287">
    <property type="entry name" value="POTRA_3"/>
    <property type="match status" value="1"/>
</dbReference>
<proteinExistence type="predicted"/>
<gene>
    <name evidence="8" type="ORF">QJV33_00475</name>
</gene>
<dbReference type="InterPro" id="IPR005565">
    <property type="entry name" value="Hemolysn_activator_HlyB_C"/>
</dbReference>
<keyword evidence="2" id="KW-0812">Transmembrane</keyword>
<evidence type="ECO:0000259" key="6">
    <source>
        <dbReference type="Pfam" id="PF08479"/>
    </source>
</evidence>
<sequence length="585" mass="64896">MNLKTYFFRSVIVGAVCLPIISEHAVAQNVPPPTFALPNVNQYQQYLQHKERQQLMEGLPPPSSNVQINQNKHNDAPTEHCVTIQSIEVVNTQNLPQSNVNHITKPWHNKCMSLGDMNSVLNKINKAYIDKGFVTTRAYLPQQDLKSGTLHIVVVDGKVAGFQFNGISPKNHETMAFPWVKGGVLNLRDLEQGIDQMNRLPDWSASMKIAPGDQPGTSIVNINANNPGILHGQTSVDNNGQSYSGRTISRTIVTAEDLFGLLDMWSVEYDHSLNNRQTDGHNSFFTAEGSIPLGPWTFFGGWYRFDDLYHMGYPWQGRFRFDSTQKDFHIGASRVVARNSVGVTTLQATYELKSFDTYINRSRVGTQSADLSSLNLNASESMHIWGGVWYASLGMKIGLGGGMGTKTWVSNQGTYNPHTQYVKPTLDIDGYKPITQDLMWHTSIHGEYASKNQYGNEQMQIGGPYTVRGYLQQTLMGNAGIYMRNDLAWSLPTQAMHCDGYQPFCNGLIKGTELYGIFDVGMTRGVFTYADMPKTEKGGNLVGAGIGIRKTSGTIFWNASATHALTTAGLPPEGWIAMFNIGVRL</sequence>
<dbReference type="PANTHER" id="PTHR34597">
    <property type="entry name" value="SLR1661 PROTEIN"/>
    <property type="match status" value="1"/>
</dbReference>
<reference evidence="8" key="1">
    <citation type="submission" date="2023-05" db="EMBL/GenBank/DDBJ databases">
        <title>Whole genome sequence of Commensalibacter sp.</title>
        <authorList>
            <person name="Charoenyingcharoen P."/>
            <person name="Yukphan P."/>
        </authorList>
    </citation>
    <scope>NUCLEOTIDE SEQUENCE</scope>
    <source>
        <strain evidence="8">TBRC 10068</strain>
    </source>
</reference>
<dbReference type="Proteomes" id="UP001431775">
    <property type="component" value="Unassembled WGS sequence"/>
</dbReference>
<evidence type="ECO:0000313" key="8">
    <source>
        <dbReference type="EMBL" id="MDI2111777.1"/>
    </source>
</evidence>
<organism evidence="8 9">
    <name type="scientific">Commensalibacter nepenthis</name>
    <dbReference type="NCBI Taxonomy" id="3043872"/>
    <lineage>
        <taxon>Bacteria</taxon>
        <taxon>Pseudomonadati</taxon>
        <taxon>Pseudomonadota</taxon>
        <taxon>Alphaproteobacteria</taxon>
        <taxon>Acetobacterales</taxon>
        <taxon>Acetobacteraceae</taxon>
    </lineage>
</organism>
<evidence type="ECO:0000256" key="4">
    <source>
        <dbReference type="SAM" id="SignalP"/>
    </source>
</evidence>
<feature type="domain" description="ShlB POTRA" evidence="7">
    <location>
        <begin position="160"/>
        <end position="211"/>
    </location>
</feature>
<dbReference type="InterPro" id="IPR027282">
    <property type="entry name" value="TPS"/>
</dbReference>
<dbReference type="InterPro" id="IPR051544">
    <property type="entry name" value="TPS_OM_transporter"/>
</dbReference>
<dbReference type="Gene3D" id="3.10.20.310">
    <property type="entry name" value="membrane protein fhac"/>
    <property type="match status" value="1"/>
</dbReference>
<dbReference type="EMBL" id="JASBAN010000001">
    <property type="protein sequence ID" value="MDI2111777.1"/>
    <property type="molecule type" value="Genomic_DNA"/>
</dbReference>